<accession>A0A518BK88</accession>
<sequence length="69" mass="7928">MNALIQFSERFGSMLSRVFLTVLYYLLLGPPALVYQLVADPLRLRRPKSGNWSKWEENNSTLSAARRQG</sequence>
<evidence type="ECO:0000313" key="3">
    <source>
        <dbReference type="Proteomes" id="UP000316921"/>
    </source>
</evidence>
<dbReference type="EMBL" id="CP036287">
    <property type="protein sequence ID" value="QDU67394.1"/>
    <property type="molecule type" value="Genomic_DNA"/>
</dbReference>
<keyword evidence="1" id="KW-0812">Transmembrane</keyword>
<keyword evidence="3" id="KW-1185">Reference proteome</keyword>
<evidence type="ECO:0000256" key="1">
    <source>
        <dbReference type="SAM" id="Phobius"/>
    </source>
</evidence>
<feature type="transmembrane region" description="Helical" evidence="1">
    <location>
        <begin position="18"/>
        <end position="38"/>
    </location>
</feature>
<dbReference type="AlphaFoldDB" id="A0A518BK88"/>
<gene>
    <name evidence="2" type="ORF">Pla133_24760</name>
</gene>
<protein>
    <submittedName>
        <fullName evidence="2">Uncharacterized protein</fullName>
    </submittedName>
</protein>
<proteinExistence type="predicted"/>
<dbReference type="Proteomes" id="UP000316921">
    <property type="component" value="Chromosome"/>
</dbReference>
<organism evidence="2 3">
    <name type="scientific">Engelhardtia mirabilis</name>
    <dbReference type="NCBI Taxonomy" id="2528011"/>
    <lineage>
        <taxon>Bacteria</taxon>
        <taxon>Pseudomonadati</taxon>
        <taxon>Planctomycetota</taxon>
        <taxon>Planctomycetia</taxon>
        <taxon>Planctomycetia incertae sedis</taxon>
        <taxon>Engelhardtia</taxon>
    </lineage>
</organism>
<evidence type="ECO:0000313" key="2">
    <source>
        <dbReference type="EMBL" id="QDU67394.1"/>
    </source>
</evidence>
<name>A0A518BK88_9BACT</name>
<keyword evidence="1" id="KW-0472">Membrane</keyword>
<reference evidence="2 3" key="1">
    <citation type="submission" date="2019-02" db="EMBL/GenBank/DDBJ databases">
        <title>Deep-cultivation of Planctomycetes and their phenomic and genomic characterization uncovers novel biology.</title>
        <authorList>
            <person name="Wiegand S."/>
            <person name="Jogler M."/>
            <person name="Boedeker C."/>
            <person name="Pinto D."/>
            <person name="Vollmers J."/>
            <person name="Rivas-Marin E."/>
            <person name="Kohn T."/>
            <person name="Peeters S.H."/>
            <person name="Heuer A."/>
            <person name="Rast P."/>
            <person name="Oberbeckmann S."/>
            <person name="Bunk B."/>
            <person name="Jeske O."/>
            <person name="Meyerdierks A."/>
            <person name="Storesund J.E."/>
            <person name="Kallscheuer N."/>
            <person name="Luecker S."/>
            <person name="Lage O.M."/>
            <person name="Pohl T."/>
            <person name="Merkel B.J."/>
            <person name="Hornburger P."/>
            <person name="Mueller R.-W."/>
            <person name="Bruemmer F."/>
            <person name="Labrenz M."/>
            <person name="Spormann A.M."/>
            <person name="Op den Camp H."/>
            <person name="Overmann J."/>
            <person name="Amann R."/>
            <person name="Jetten M.S.M."/>
            <person name="Mascher T."/>
            <person name="Medema M.H."/>
            <person name="Devos D.P."/>
            <person name="Kaster A.-K."/>
            <person name="Ovreas L."/>
            <person name="Rohde M."/>
            <person name="Galperin M.Y."/>
            <person name="Jogler C."/>
        </authorList>
    </citation>
    <scope>NUCLEOTIDE SEQUENCE [LARGE SCALE GENOMIC DNA]</scope>
    <source>
        <strain evidence="2 3">Pla133</strain>
    </source>
</reference>
<keyword evidence="1" id="KW-1133">Transmembrane helix</keyword>
<dbReference type="RefSeq" id="WP_145065513.1">
    <property type="nucleotide sequence ID" value="NZ_CP036287.1"/>
</dbReference>
<dbReference type="KEGG" id="pbap:Pla133_24760"/>